<organism evidence="3 4">
    <name type="scientific">Massilia genomosp. 1</name>
    <dbReference type="NCBI Taxonomy" id="2609280"/>
    <lineage>
        <taxon>Bacteria</taxon>
        <taxon>Pseudomonadati</taxon>
        <taxon>Pseudomonadota</taxon>
        <taxon>Betaproteobacteria</taxon>
        <taxon>Burkholderiales</taxon>
        <taxon>Oxalobacteraceae</taxon>
        <taxon>Telluria group</taxon>
        <taxon>Massilia</taxon>
    </lineage>
</organism>
<name>A0ABX0MHZ6_9BURK</name>
<comment type="caution">
    <text evidence="3">The sequence shown here is derived from an EMBL/GenBank/DDBJ whole genome shotgun (WGS) entry which is preliminary data.</text>
</comment>
<protein>
    <recommendedName>
        <fullName evidence="5">Transposon Tn7 transposition protein TnsD C-termianl domain-containing protein</fullName>
    </recommendedName>
</protein>
<evidence type="ECO:0000313" key="3">
    <source>
        <dbReference type="EMBL" id="NHZ62363.1"/>
    </source>
</evidence>
<dbReference type="InterPro" id="IPR032750">
    <property type="entry name" value="TnsD_C"/>
</dbReference>
<dbReference type="Proteomes" id="UP000610594">
    <property type="component" value="Unassembled WGS sequence"/>
</dbReference>
<dbReference type="Pfam" id="PF06527">
    <property type="entry name" value="TniQ"/>
    <property type="match status" value="1"/>
</dbReference>
<feature type="domain" description="TniQ" evidence="1">
    <location>
        <begin position="15"/>
        <end position="165"/>
    </location>
</feature>
<evidence type="ECO:0000259" key="1">
    <source>
        <dbReference type="Pfam" id="PF06527"/>
    </source>
</evidence>
<accession>A0ABX0MHZ6</accession>
<feature type="domain" description="Transposon Tn7 transposition protein TnsD C-terminal" evidence="2">
    <location>
        <begin position="214"/>
        <end position="323"/>
    </location>
</feature>
<dbReference type="EMBL" id="WHJF01000016">
    <property type="protein sequence ID" value="NHZ62363.1"/>
    <property type="molecule type" value="Genomic_DNA"/>
</dbReference>
<evidence type="ECO:0008006" key="5">
    <source>
        <dbReference type="Google" id="ProtNLM"/>
    </source>
</evidence>
<dbReference type="RefSeq" id="WP_167236547.1">
    <property type="nucleotide sequence ID" value="NZ_WHJF01000016.1"/>
</dbReference>
<evidence type="ECO:0000259" key="2">
    <source>
        <dbReference type="Pfam" id="PF15978"/>
    </source>
</evidence>
<gene>
    <name evidence="3" type="ORF">F1735_08590</name>
</gene>
<dbReference type="Pfam" id="PF15978">
    <property type="entry name" value="TnsD"/>
    <property type="match status" value="1"/>
</dbReference>
<sequence>MTRPSKQTNPVNTLPFFPAGFPDETLGSRVSRYHIRRGQPPDHATYHELFGRPPFSLTPLVQSHLDKLAIRLPGTPVENLRRLQDQSTLLPLFRRFFGTQTTQRRVVGNAVAAIELPKRLVGGSRLTHLCAECLADDEKVHGCRYLHRSHQIPGVTVCWKHGLPLIDLCPSCRQPFAQPNQLILSAWMGCECGRNLAVAPESVACSTSTELEFARFAKALLAESQIALTAEQLVEVYRERSIKLGFTCGGHRIKRKALFAEIEAFYGTDLLAKVDPSYRKSKTSGWFHVLQSSLTIEAPLYRHLLFSFYLFREPGAFLRSIEDVARTASSCNAGRQSGPVATEKPAADILMDEMIEVARRNGYDSQKLWHHCVGSMKRLVRYLPDACRQIDARLHEESSKKKRDAIKLLKSTERDRLLDPQWADAIVKNANAIYRKETRPFRVTMNQLVKTASFRPKNISMPKQESTPLARAAAESHAESTWHFYARRLLWTLQALEDPATTFHTIIKLAGLEVYKAREVFNYFDGVRRCGGPSIQEIMQILASRGVGRNWIGPCPEKTFYRAGRAYKLRTSRRGPIGGRAGDAEPIS</sequence>
<keyword evidence="4" id="KW-1185">Reference proteome</keyword>
<evidence type="ECO:0000313" key="4">
    <source>
        <dbReference type="Proteomes" id="UP000610594"/>
    </source>
</evidence>
<dbReference type="InterPro" id="IPR009492">
    <property type="entry name" value="TniQ"/>
</dbReference>
<reference evidence="3 4" key="1">
    <citation type="submission" date="2019-10" db="EMBL/GenBank/DDBJ databases">
        <title>Taxonomy of Antarctic Massilia spp.: description of Massilia rubra sp. nov., Massilia aquatica sp. nov., Massilia mucilaginosa sp. nov., Massilia frigida sp. nov. isolated from streams, lakes and regoliths.</title>
        <authorList>
            <person name="Holochova P."/>
            <person name="Sedlacek I."/>
            <person name="Kralova S."/>
            <person name="Maslanova I."/>
            <person name="Busse H.-J."/>
            <person name="Stankova E."/>
            <person name="Vrbovska V."/>
            <person name="Kovarovic V."/>
            <person name="Bartak M."/>
            <person name="Svec P."/>
            <person name="Pantucek R."/>
        </authorList>
    </citation>
    <scope>NUCLEOTIDE SEQUENCE [LARGE SCALE GENOMIC DNA]</scope>
    <source>
        <strain evidence="3 4">CCM 8694</strain>
    </source>
</reference>
<proteinExistence type="predicted"/>